<proteinExistence type="predicted"/>
<protein>
    <submittedName>
        <fullName evidence="1">Uncharacterized protein</fullName>
    </submittedName>
</protein>
<reference evidence="1 2" key="1">
    <citation type="submission" date="2019-03" db="EMBL/GenBank/DDBJ databases">
        <title>Single cell metagenomics reveals metabolic interactions within the superorganism composed of flagellate Streblomastix strix and complex community of Bacteroidetes bacteria on its surface.</title>
        <authorList>
            <person name="Treitli S.C."/>
            <person name="Kolisko M."/>
            <person name="Husnik F."/>
            <person name="Keeling P."/>
            <person name="Hampl V."/>
        </authorList>
    </citation>
    <scope>NUCLEOTIDE SEQUENCE [LARGE SCALE GENOMIC DNA]</scope>
    <source>
        <strain evidence="1">ST1C</strain>
    </source>
</reference>
<evidence type="ECO:0000313" key="1">
    <source>
        <dbReference type="EMBL" id="KAA6357663.1"/>
    </source>
</evidence>
<organism evidence="1 2">
    <name type="scientific">Streblomastix strix</name>
    <dbReference type="NCBI Taxonomy" id="222440"/>
    <lineage>
        <taxon>Eukaryota</taxon>
        <taxon>Metamonada</taxon>
        <taxon>Preaxostyla</taxon>
        <taxon>Oxymonadida</taxon>
        <taxon>Streblomastigidae</taxon>
        <taxon>Streblomastix</taxon>
    </lineage>
</organism>
<dbReference type="Proteomes" id="UP000324800">
    <property type="component" value="Unassembled WGS sequence"/>
</dbReference>
<gene>
    <name evidence="1" type="ORF">EZS28_046809</name>
</gene>
<sequence length="245" mass="26549">RSDSSSESCRSSTWQKQFNSRHTVNMQRRKFLGALPAVASVAGLLSGCATPGDTTLRLNKGRPVSVEFPKQPDRSGISMGPTMLFGFVGGAIEQYRGDVYRQGQEFLSKLPLEQRIDFAALFREEFLKRFATDGGMLAASAAADTISVGFTDFAVVYAANDVSSSYRPIAMILMTASNDRREVMKGYGRAILGRNPNAPAFSTLSSMLQQPEVVMANLKLSTTDMAHQAAVMVSGAQRNGTWISA</sequence>
<dbReference type="AlphaFoldDB" id="A0A5J4TIU3"/>
<feature type="non-terminal residue" evidence="1">
    <location>
        <position position="1"/>
    </location>
</feature>
<accession>A0A5J4TIU3</accession>
<evidence type="ECO:0000313" key="2">
    <source>
        <dbReference type="Proteomes" id="UP000324800"/>
    </source>
</evidence>
<name>A0A5J4TIU3_9EUKA</name>
<dbReference type="EMBL" id="SNRW01031061">
    <property type="protein sequence ID" value="KAA6357663.1"/>
    <property type="molecule type" value="Genomic_DNA"/>
</dbReference>
<comment type="caution">
    <text evidence="1">The sequence shown here is derived from an EMBL/GenBank/DDBJ whole genome shotgun (WGS) entry which is preliminary data.</text>
</comment>